<sequence length="77" mass="8524">PRSHDKPHKGKALFVHVLRHALRPLRPPRAPRTNRAPAALHTIAEQRTNATKPAVKSTNAPRVNTQFTMHGGNSNPK</sequence>
<evidence type="ECO:0000313" key="1">
    <source>
        <dbReference type="EMBL" id="JAA81089.1"/>
    </source>
</evidence>
<accession>S4NVN5</accession>
<dbReference type="AlphaFoldDB" id="S4NVN5"/>
<dbReference type="EMBL" id="GAIX01011471">
    <property type="protein sequence ID" value="JAA81089.1"/>
    <property type="molecule type" value="Transcribed_RNA"/>
</dbReference>
<name>S4NVN5_9NEOP</name>
<proteinExistence type="predicted"/>
<feature type="non-terminal residue" evidence="1">
    <location>
        <position position="77"/>
    </location>
</feature>
<reference evidence="1" key="1">
    <citation type="journal article" date="2013" name="BMC Genomics">
        <title>Unscrambling butterfly oogenesis.</title>
        <authorList>
            <person name="Carter J.M."/>
            <person name="Baker S.C."/>
            <person name="Pink R."/>
            <person name="Carter D.R."/>
            <person name="Collins A."/>
            <person name="Tomlin J."/>
            <person name="Gibbs M."/>
            <person name="Breuker C.J."/>
        </authorList>
    </citation>
    <scope>NUCLEOTIDE SEQUENCE</scope>
    <source>
        <tissue evidence="1">Ovary</tissue>
    </source>
</reference>
<protein>
    <submittedName>
        <fullName evidence="1">Zinc finger protein</fullName>
    </submittedName>
</protein>
<feature type="non-terminal residue" evidence="1">
    <location>
        <position position="1"/>
    </location>
</feature>
<organism evidence="1">
    <name type="scientific">Pararge aegeria</name>
    <name type="common">speckled wood butterfly</name>
    <dbReference type="NCBI Taxonomy" id="116150"/>
    <lineage>
        <taxon>Eukaryota</taxon>
        <taxon>Metazoa</taxon>
        <taxon>Ecdysozoa</taxon>
        <taxon>Arthropoda</taxon>
        <taxon>Hexapoda</taxon>
        <taxon>Insecta</taxon>
        <taxon>Pterygota</taxon>
        <taxon>Neoptera</taxon>
        <taxon>Endopterygota</taxon>
        <taxon>Lepidoptera</taxon>
        <taxon>Glossata</taxon>
        <taxon>Ditrysia</taxon>
        <taxon>Papilionoidea</taxon>
        <taxon>Nymphalidae</taxon>
        <taxon>Satyrinae</taxon>
        <taxon>Satyrini</taxon>
        <taxon>Parargina</taxon>
        <taxon>Pararge</taxon>
    </lineage>
</organism>
<reference evidence="1" key="2">
    <citation type="submission" date="2013-05" db="EMBL/GenBank/DDBJ databases">
        <authorList>
            <person name="Carter J.-M."/>
            <person name="Baker S.C."/>
            <person name="Pink R."/>
            <person name="Carter D.R.F."/>
            <person name="Collins A."/>
            <person name="Tomlin J."/>
            <person name="Gibbs M."/>
            <person name="Breuker C.J."/>
        </authorList>
    </citation>
    <scope>NUCLEOTIDE SEQUENCE</scope>
    <source>
        <tissue evidence="1">Ovary</tissue>
    </source>
</reference>